<evidence type="ECO:0000313" key="6">
    <source>
        <dbReference type="EMBL" id="OGH92672.1"/>
    </source>
</evidence>
<dbReference type="GO" id="GO:0070038">
    <property type="term" value="F:rRNA (pseudouridine-N3-)-methyltransferase activity"/>
    <property type="evidence" value="ECO:0007669"/>
    <property type="project" value="UniProtKB-UniRule"/>
</dbReference>
<keyword evidence="5" id="KW-0963">Cytoplasm</keyword>
<name>A0A1F6P940_9BACT</name>
<organism evidence="6 7">
    <name type="scientific">Candidatus Magasanikbacteria bacterium RIFOXYD1_FULL_40_23</name>
    <dbReference type="NCBI Taxonomy" id="1798705"/>
    <lineage>
        <taxon>Bacteria</taxon>
        <taxon>Candidatus Magasanikiibacteriota</taxon>
    </lineage>
</organism>
<comment type="subcellular location">
    <subcellularLocation>
        <location evidence="5">Cytoplasm</location>
    </subcellularLocation>
</comment>
<dbReference type="PANTHER" id="PTHR33603">
    <property type="entry name" value="METHYLTRANSFERASE"/>
    <property type="match status" value="1"/>
</dbReference>
<keyword evidence="1 5" id="KW-0489">Methyltransferase</keyword>
<feature type="binding site" evidence="5">
    <location>
        <position position="76"/>
    </location>
    <ligand>
        <name>S-adenosyl-L-methionine</name>
        <dbReference type="ChEBI" id="CHEBI:59789"/>
    </ligand>
</feature>
<comment type="caution">
    <text evidence="6">The sequence shown here is derived from an EMBL/GenBank/DDBJ whole genome shotgun (WGS) entry which is preliminary data.</text>
</comment>
<dbReference type="HAMAP" id="MF_00658">
    <property type="entry name" value="23SrRNA_methyltr_H"/>
    <property type="match status" value="1"/>
</dbReference>
<proteinExistence type="inferred from homology"/>
<dbReference type="InterPro" id="IPR029026">
    <property type="entry name" value="tRNA_m1G_MTases_N"/>
</dbReference>
<comment type="similarity">
    <text evidence="4 5">Belongs to the RNA methyltransferase RlmH family.</text>
</comment>
<gene>
    <name evidence="5" type="primary">rlmH</name>
    <name evidence="6" type="ORF">A2563_03295</name>
</gene>
<evidence type="ECO:0000256" key="1">
    <source>
        <dbReference type="ARBA" id="ARBA00022603"/>
    </source>
</evidence>
<evidence type="ECO:0000313" key="7">
    <source>
        <dbReference type="Proteomes" id="UP000176634"/>
    </source>
</evidence>
<dbReference type="InterPro" id="IPR003742">
    <property type="entry name" value="RlmH-like"/>
</dbReference>
<evidence type="ECO:0000256" key="5">
    <source>
        <dbReference type="HAMAP-Rule" id="MF_00658"/>
    </source>
</evidence>
<dbReference type="CDD" id="cd18081">
    <property type="entry name" value="RlmH-like"/>
    <property type="match status" value="1"/>
</dbReference>
<feature type="binding site" evidence="5">
    <location>
        <position position="106"/>
    </location>
    <ligand>
        <name>S-adenosyl-L-methionine</name>
        <dbReference type="ChEBI" id="CHEBI:59789"/>
    </ligand>
</feature>
<dbReference type="PIRSF" id="PIRSF004505">
    <property type="entry name" value="MT_bac"/>
    <property type="match status" value="1"/>
</dbReference>
<dbReference type="EMBL" id="MFRA01000005">
    <property type="protein sequence ID" value="OGH92672.1"/>
    <property type="molecule type" value="Genomic_DNA"/>
</dbReference>
<keyword evidence="3 5" id="KW-0949">S-adenosyl-L-methionine</keyword>
<protein>
    <recommendedName>
        <fullName evidence="5">Ribosomal RNA large subunit methyltransferase H</fullName>
        <ecNumber evidence="5">2.1.1.177</ecNumber>
    </recommendedName>
    <alternativeName>
        <fullName evidence="5">23S rRNA (pseudouridine1915-N3)-methyltransferase</fullName>
    </alternativeName>
    <alternativeName>
        <fullName evidence="5">23S rRNA m3Psi1915 methyltransferase</fullName>
    </alternativeName>
    <alternativeName>
        <fullName evidence="5">rRNA (pseudouridine-N3-)-methyltransferase RlmH</fullName>
    </alternativeName>
</protein>
<dbReference type="PANTHER" id="PTHR33603:SF1">
    <property type="entry name" value="RIBOSOMAL RNA LARGE SUBUNIT METHYLTRANSFERASE H"/>
    <property type="match status" value="1"/>
</dbReference>
<dbReference type="Proteomes" id="UP000176634">
    <property type="component" value="Unassembled WGS sequence"/>
</dbReference>
<evidence type="ECO:0000256" key="4">
    <source>
        <dbReference type="ARBA" id="ARBA00038303"/>
    </source>
</evidence>
<dbReference type="EC" id="2.1.1.177" evidence="5"/>
<comment type="catalytic activity">
    <reaction evidence="5">
        <text>pseudouridine(1915) in 23S rRNA + S-adenosyl-L-methionine = N(3)-methylpseudouridine(1915) in 23S rRNA + S-adenosyl-L-homocysteine + H(+)</text>
        <dbReference type="Rhea" id="RHEA:42752"/>
        <dbReference type="Rhea" id="RHEA-COMP:10221"/>
        <dbReference type="Rhea" id="RHEA-COMP:10222"/>
        <dbReference type="ChEBI" id="CHEBI:15378"/>
        <dbReference type="ChEBI" id="CHEBI:57856"/>
        <dbReference type="ChEBI" id="CHEBI:59789"/>
        <dbReference type="ChEBI" id="CHEBI:65314"/>
        <dbReference type="ChEBI" id="CHEBI:74486"/>
        <dbReference type="EC" id="2.1.1.177"/>
    </reaction>
</comment>
<keyword evidence="5" id="KW-0698">rRNA processing</keyword>
<reference evidence="6 7" key="1">
    <citation type="journal article" date="2016" name="Nat. Commun.">
        <title>Thousands of microbial genomes shed light on interconnected biogeochemical processes in an aquifer system.</title>
        <authorList>
            <person name="Anantharaman K."/>
            <person name="Brown C.T."/>
            <person name="Hug L.A."/>
            <person name="Sharon I."/>
            <person name="Castelle C.J."/>
            <person name="Probst A.J."/>
            <person name="Thomas B.C."/>
            <person name="Singh A."/>
            <person name="Wilkins M.J."/>
            <person name="Karaoz U."/>
            <person name="Brodie E.L."/>
            <person name="Williams K.H."/>
            <person name="Hubbard S.S."/>
            <person name="Banfield J.F."/>
        </authorList>
    </citation>
    <scope>NUCLEOTIDE SEQUENCE [LARGE SCALE GENOMIC DNA]</scope>
</reference>
<sequence length="157" mass="18579">MLHIDLIILGKLKETFWQEAESEYLKRLKPWAKITIHELREESFSEKDNIENIKQKEAEKIIGTLEKIKDAHIIVLDEHGKNFSSKQFAQHFTELEQFHHLTFIIGGPLGLHESILKLAKLKLSLSSMTFTHQMARVFLWEQIYRAMMINSSRNYHY</sequence>
<feature type="binding site" evidence="5">
    <location>
        <begin position="125"/>
        <end position="130"/>
    </location>
    <ligand>
        <name>S-adenosyl-L-methionine</name>
        <dbReference type="ChEBI" id="CHEBI:59789"/>
    </ligand>
</feature>
<dbReference type="Gene3D" id="3.40.1280.10">
    <property type="match status" value="1"/>
</dbReference>
<comment type="function">
    <text evidence="5">Specifically methylates the pseudouridine at position 1915 (m3Psi1915) in 23S rRNA.</text>
</comment>
<dbReference type="AlphaFoldDB" id="A0A1F6P940"/>
<keyword evidence="2 5" id="KW-0808">Transferase</keyword>
<accession>A0A1F6P940</accession>
<evidence type="ECO:0000256" key="2">
    <source>
        <dbReference type="ARBA" id="ARBA00022679"/>
    </source>
</evidence>
<dbReference type="GO" id="GO:0005737">
    <property type="term" value="C:cytoplasm"/>
    <property type="evidence" value="ECO:0007669"/>
    <property type="project" value="UniProtKB-SubCell"/>
</dbReference>
<evidence type="ECO:0000256" key="3">
    <source>
        <dbReference type="ARBA" id="ARBA00022691"/>
    </source>
</evidence>
<dbReference type="SUPFAM" id="SSF75217">
    <property type="entry name" value="alpha/beta knot"/>
    <property type="match status" value="1"/>
</dbReference>
<dbReference type="InterPro" id="IPR029028">
    <property type="entry name" value="Alpha/beta_knot_MTases"/>
</dbReference>
<comment type="subunit">
    <text evidence="5">Homodimer.</text>
</comment>
<dbReference type="Pfam" id="PF02590">
    <property type="entry name" value="SPOUT_MTase"/>
    <property type="match status" value="1"/>
</dbReference>